<evidence type="ECO:0000313" key="3">
    <source>
        <dbReference type="Proteomes" id="UP001379444"/>
    </source>
</evidence>
<proteinExistence type="inferred from homology"/>
<sequence length="70" mass="7883">MKVSDLVTVKTDGNKRREGVVLAVETFQEGTMYLVALEDYPAGIWFFNESDSQDGTFVEPKILPEKRDGN</sequence>
<gene>
    <name evidence="1 2" type="primary">dsrB</name>
    <name evidence="2" type="ORF">QNA12_09235</name>
</gene>
<name>A0ABZ2G5P0_9GAMM</name>
<dbReference type="NCBIfam" id="NF007981">
    <property type="entry name" value="PRK10708.1"/>
    <property type="match status" value="1"/>
</dbReference>
<reference evidence="2 3" key="1">
    <citation type="journal article" date="2024" name="Front. Plant Sci.">
        <title>Comprehensive phenomic and genomic studies of the species, Pectobacterium cacticida and proposal for reclassification as Alcorniella cacticida comb. nov.</title>
        <authorList>
            <person name="Jonca J."/>
            <person name="Pirhonen M."/>
            <person name="Waleron M.M."/>
            <person name="Gawor J."/>
            <person name="Mrozik A."/>
            <person name="Smoktunowicz M."/>
            <person name="Waleron K."/>
            <person name="Waleron M."/>
        </authorList>
    </citation>
    <scope>NUCLEOTIDE SEQUENCE [LARGE SCALE GENOMIC DNA]</scope>
    <source>
        <strain evidence="2 3">DPMP6</strain>
    </source>
</reference>
<dbReference type="HAMAP" id="MF_01549">
    <property type="entry name" value="DsrB"/>
    <property type="match status" value="1"/>
</dbReference>
<comment type="similarity">
    <text evidence="1">Belongs to the DsrB family.</text>
</comment>
<evidence type="ECO:0000313" key="2">
    <source>
        <dbReference type="EMBL" id="WWO36787.1"/>
    </source>
</evidence>
<organism evidence="2 3">
    <name type="scientific">Pectobacterium cacticida</name>
    <dbReference type="NCBI Taxonomy" id="69221"/>
    <lineage>
        <taxon>Bacteria</taxon>
        <taxon>Pseudomonadati</taxon>
        <taxon>Pseudomonadota</taxon>
        <taxon>Gammaproteobacteria</taxon>
        <taxon>Enterobacterales</taxon>
        <taxon>Pectobacteriaceae</taxon>
        <taxon>Pectobacterium</taxon>
    </lineage>
</organism>
<accession>A0ABZ2G5P0</accession>
<dbReference type="Proteomes" id="UP001379444">
    <property type="component" value="Chromosome"/>
</dbReference>
<evidence type="ECO:0000256" key="1">
    <source>
        <dbReference type="HAMAP-Rule" id="MF_01549"/>
    </source>
</evidence>
<dbReference type="EMBL" id="CP125967">
    <property type="protein sequence ID" value="WWO36787.1"/>
    <property type="molecule type" value="Genomic_DNA"/>
</dbReference>
<dbReference type="RefSeq" id="WP_264495907.1">
    <property type="nucleotide sequence ID" value="NZ_CP109947.1"/>
</dbReference>
<keyword evidence="3" id="KW-1185">Reference proteome</keyword>
<protein>
    <recommendedName>
        <fullName evidence="1">Protein DsrB</fullName>
    </recommendedName>
</protein>
<dbReference type="Pfam" id="PF10781">
    <property type="entry name" value="DSRB"/>
    <property type="match status" value="1"/>
</dbReference>
<dbReference type="InterPro" id="IPR019717">
    <property type="entry name" value="Dextransucrase_DSRB"/>
</dbReference>